<organism evidence="1 2">
    <name type="scientific">Sphingomonas immobilis</name>
    <dbReference type="NCBI Taxonomy" id="3063997"/>
    <lineage>
        <taxon>Bacteria</taxon>
        <taxon>Pseudomonadati</taxon>
        <taxon>Pseudomonadota</taxon>
        <taxon>Alphaproteobacteria</taxon>
        <taxon>Sphingomonadales</taxon>
        <taxon>Sphingomonadaceae</taxon>
        <taxon>Sphingomonas</taxon>
    </lineage>
</organism>
<dbReference type="Pfam" id="PF06035">
    <property type="entry name" value="Peptidase_C93"/>
    <property type="match status" value="1"/>
</dbReference>
<reference evidence="1" key="1">
    <citation type="submission" date="2023-07" db="EMBL/GenBank/DDBJ databases">
        <authorList>
            <person name="Kim M.K."/>
        </authorList>
    </citation>
    <scope>NUCLEOTIDE SEQUENCE</scope>
    <source>
        <strain evidence="1">CA1-15</strain>
    </source>
</reference>
<evidence type="ECO:0000313" key="1">
    <source>
        <dbReference type="EMBL" id="MDO7844604.1"/>
    </source>
</evidence>
<dbReference type="PANTHER" id="PTHR39327:SF1">
    <property type="entry name" value="BLR5470 PROTEIN"/>
    <property type="match status" value="1"/>
</dbReference>
<dbReference type="InterPro" id="IPR010319">
    <property type="entry name" value="Transglutaminase-like_Cys_pept"/>
</dbReference>
<protein>
    <submittedName>
        <fullName evidence="1">Transglutaminase-like cysteine peptidase</fullName>
    </submittedName>
</protein>
<accession>A0ABT9A440</accession>
<dbReference type="Gene3D" id="3.10.620.30">
    <property type="match status" value="1"/>
</dbReference>
<dbReference type="Proteomes" id="UP001176468">
    <property type="component" value="Unassembled WGS sequence"/>
</dbReference>
<comment type="caution">
    <text evidence="1">The sequence shown here is derived from an EMBL/GenBank/DDBJ whole genome shotgun (WGS) entry which is preliminary data.</text>
</comment>
<dbReference type="EMBL" id="JAUQSZ010000018">
    <property type="protein sequence ID" value="MDO7844604.1"/>
    <property type="molecule type" value="Genomic_DNA"/>
</dbReference>
<name>A0ABT9A440_9SPHN</name>
<dbReference type="PANTHER" id="PTHR39327">
    <property type="match status" value="1"/>
</dbReference>
<gene>
    <name evidence="1" type="ORF">Q5H94_19895</name>
</gene>
<keyword evidence="2" id="KW-1185">Reference proteome</keyword>
<evidence type="ECO:0000313" key="2">
    <source>
        <dbReference type="Proteomes" id="UP001176468"/>
    </source>
</evidence>
<proteinExistence type="predicted"/>
<sequence>MPAAFMPFDPALSEQPSLRPAVVLRPVVPVPIANPIDDYATPRGFTEMCSSDPSLCQEMAGQGESQLALSDADRVKLIRKVNSRVNRHVRQRSDYETTGRAEVWRRTGMGKDAAGDCEDLAIEKRIRLVEAGFPAEDLYFAVGYRSDIGLHAVLVAHTERREIVLDSRFAQLESWQKSPYTWVSRQSRADWNVWTSAVPMTAAAAPMQTAAMRVRTPTSD</sequence>